<sequence>MGGGLMQLVAYGAQDIYLTGNPQITFFKVVYRRHTNFSMEAIVQTFTGSQDFGGDVVATISRNGDLVHRMYLEHTASFKAAQATDEIGISCDYGSHVMKEVELEIGGQRIDKHYGHWHSVYSQLTEFNPTGSNQTLFNRMSGNGTGVATADTNRVGSGWDLADTLPTAKGKFWIPLYFWFCRNPGLSLPLIALQYHEVKVKITFEDIGNLVVIDPNDGAFGAGGQDQTAANLTENRDSAETDFNLWCDYIYLDTDERRRFAQVSHEYLIEQVQFASEGTGGTIDLNFNHPVKELIWSGVRRGSTSLSADIVDTVLYERDQLFGSSLSDTAQLKLNGHDRFKERDLRYFTRTQVWQHHTGYGCSQKSETGADTIAVYSFALKPEEHQPSGTCNFSRIDNAQLVQESAQPVNIYAVNYNVLRIMSGMGGLAYSN</sequence>
<dbReference type="InterPro" id="IPR007542">
    <property type="entry name" value="MCP_C"/>
</dbReference>
<dbReference type="Pfam" id="PF16903">
    <property type="entry name" value="Capsid_N"/>
    <property type="match status" value="1"/>
</dbReference>
<reference evidence="3" key="1">
    <citation type="journal article" date="2020" name="Nature">
        <title>Giant virus diversity and host interactions through global metagenomics.</title>
        <authorList>
            <person name="Schulz F."/>
            <person name="Roux S."/>
            <person name="Paez-Espino D."/>
            <person name="Jungbluth S."/>
            <person name="Walsh D.A."/>
            <person name="Denef V.J."/>
            <person name="McMahon K.D."/>
            <person name="Konstantinidis K.T."/>
            <person name="Eloe-Fadrosh E.A."/>
            <person name="Kyrpides N.C."/>
            <person name="Woyke T."/>
        </authorList>
    </citation>
    <scope>NUCLEOTIDE SEQUENCE</scope>
    <source>
        <strain evidence="3">GVMAG-M-3300020187-37</strain>
    </source>
</reference>
<protein>
    <recommendedName>
        <fullName evidence="4">Major capsid protein</fullName>
    </recommendedName>
</protein>
<dbReference type="GO" id="GO:0005198">
    <property type="term" value="F:structural molecule activity"/>
    <property type="evidence" value="ECO:0007669"/>
    <property type="project" value="InterPro"/>
</dbReference>
<dbReference type="InterPro" id="IPR038519">
    <property type="entry name" value="MCP_C_sf"/>
</dbReference>
<dbReference type="Gene3D" id="2.70.9.10">
    <property type="entry name" value="Adenovirus Type 2 Hexon, domain 4"/>
    <property type="match status" value="1"/>
</dbReference>
<dbReference type="Pfam" id="PF04451">
    <property type="entry name" value="Capsid_NCLDV"/>
    <property type="match status" value="1"/>
</dbReference>
<name>A0A6C0C7I5_9ZZZZ</name>
<dbReference type="SUPFAM" id="SSF49749">
    <property type="entry name" value="Group II dsDNA viruses VP"/>
    <property type="match status" value="2"/>
</dbReference>
<evidence type="ECO:0000259" key="2">
    <source>
        <dbReference type="Pfam" id="PF16903"/>
    </source>
</evidence>
<evidence type="ECO:0008006" key="4">
    <source>
        <dbReference type="Google" id="ProtNLM"/>
    </source>
</evidence>
<dbReference type="InterPro" id="IPR016112">
    <property type="entry name" value="VP_dsDNA_II"/>
</dbReference>
<dbReference type="InterPro" id="IPR031654">
    <property type="entry name" value="Capsid_N"/>
</dbReference>
<dbReference type="AlphaFoldDB" id="A0A6C0C7I5"/>
<dbReference type="EMBL" id="MN739344">
    <property type="protein sequence ID" value="QHS99483.1"/>
    <property type="molecule type" value="Genomic_DNA"/>
</dbReference>
<dbReference type="Gene3D" id="2.70.9.20">
    <property type="entry name" value="Major capsid protein Vp54"/>
    <property type="match status" value="1"/>
</dbReference>
<accession>A0A6C0C7I5</accession>
<evidence type="ECO:0000259" key="1">
    <source>
        <dbReference type="Pfam" id="PF04451"/>
    </source>
</evidence>
<evidence type="ECO:0000313" key="3">
    <source>
        <dbReference type="EMBL" id="QHS99483.1"/>
    </source>
</evidence>
<organism evidence="3">
    <name type="scientific">viral metagenome</name>
    <dbReference type="NCBI Taxonomy" id="1070528"/>
    <lineage>
        <taxon>unclassified sequences</taxon>
        <taxon>metagenomes</taxon>
        <taxon>organismal metagenomes</taxon>
    </lineage>
</organism>
<proteinExistence type="predicted"/>
<feature type="domain" description="Major capsid protein C-terminal" evidence="1">
    <location>
        <begin position="256"/>
        <end position="427"/>
    </location>
</feature>
<feature type="domain" description="Major capsid protein N-terminal" evidence="2">
    <location>
        <begin position="25"/>
        <end position="253"/>
    </location>
</feature>